<feature type="transmembrane region" description="Helical" evidence="1">
    <location>
        <begin position="64"/>
        <end position="88"/>
    </location>
</feature>
<keyword evidence="1" id="KW-0472">Membrane</keyword>
<feature type="transmembrane region" description="Helical" evidence="1">
    <location>
        <begin position="12"/>
        <end position="30"/>
    </location>
</feature>
<dbReference type="Proteomes" id="UP000191820">
    <property type="component" value="Chromosome"/>
</dbReference>
<evidence type="ECO:0000256" key="1">
    <source>
        <dbReference type="SAM" id="Phobius"/>
    </source>
</evidence>
<protein>
    <submittedName>
        <fullName evidence="2">Uncharacterized protein</fullName>
    </submittedName>
</protein>
<organism evidence="2 3">
    <name type="scientific">Shewanella japonica</name>
    <dbReference type="NCBI Taxonomy" id="93973"/>
    <lineage>
        <taxon>Bacteria</taxon>
        <taxon>Pseudomonadati</taxon>
        <taxon>Pseudomonadota</taxon>
        <taxon>Gammaproteobacteria</taxon>
        <taxon>Alteromonadales</taxon>
        <taxon>Shewanellaceae</taxon>
        <taxon>Shewanella</taxon>
    </lineage>
</organism>
<evidence type="ECO:0000313" key="2">
    <source>
        <dbReference type="EMBL" id="ARD22849.1"/>
    </source>
</evidence>
<dbReference type="EMBL" id="CP020472">
    <property type="protein sequence ID" value="ARD22849.1"/>
    <property type="molecule type" value="Genomic_DNA"/>
</dbReference>
<evidence type="ECO:0000313" key="3">
    <source>
        <dbReference type="Proteomes" id="UP000191820"/>
    </source>
</evidence>
<reference evidence="2 3" key="1">
    <citation type="submission" date="2017-03" db="EMBL/GenBank/DDBJ databases">
        <title>Genome sequencing of Shewanella japonica KCTC 22435.</title>
        <authorList>
            <person name="Kim K.M."/>
        </authorList>
    </citation>
    <scope>NUCLEOTIDE SEQUENCE [LARGE SCALE GENOMIC DNA]</scope>
    <source>
        <strain evidence="2 3">KCTC 22435</strain>
    </source>
</reference>
<keyword evidence="1" id="KW-0812">Transmembrane</keyword>
<keyword evidence="3" id="KW-1185">Reference proteome</keyword>
<feature type="transmembrane region" description="Helical" evidence="1">
    <location>
        <begin position="36"/>
        <end position="52"/>
    </location>
</feature>
<accession>A0ABM6JN24</accession>
<keyword evidence="1" id="KW-1133">Transmembrane helix</keyword>
<dbReference type="RefSeq" id="WP_080916041.1">
    <property type="nucleotide sequence ID" value="NZ_CANMJJ010000038.1"/>
</dbReference>
<proteinExistence type="predicted"/>
<sequence>MEENIHPFKKAAALLLLLGLIDIAVMIFCIINQTNYASSFTIFGVISGVLLLRGSLKTVQTLRWLSIFISVLIVGISFDTLFTTPPALLIALMKFSPLTVIGPICVAALLVAVFIWIYCQLSSQESLQLLVKANYKTTQPKSAYLLGVIGLLVTFLGASEMVNGESAKKAIKLAQTQRGSAYQYHVTRLYVSQNSGYADVIAYSDKAVHQLNVNW</sequence>
<gene>
    <name evidence="2" type="ORF">SJ2017_2559</name>
</gene>
<feature type="transmembrane region" description="Helical" evidence="1">
    <location>
        <begin position="100"/>
        <end position="121"/>
    </location>
</feature>
<feature type="transmembrane region" description="Helical" evidence="1">
    <location>
        <begin position="142"/>
        <end position="162"/>
    </location>
</feature>
<name>A0ABM6JN24_9GAMM</name>